<reference evidence="9" key="2">
    <citation type="submission" date="2023-06" db="EMBL/GenBank/DDBJ databases">
        <authorList>
            <person name="Ma L."/>
            <person name="Liu K.-W."/>
            <person name="Li Z."/>
            <person name="Hsiao Y.-Y."/>
            <person name="Qi Y."/>
            <person name="Fu T."/>
            <person name="Tang G."/>
            <person name="Zhang D."/>
            <person name="Sun W.-H."/>
            <person name="Liu D.-K."/>
            <person name="Li Y."/>
            <person name="Chen G.-Z."/>
            <person name="Liu X.-D."/>
            <person name="Liao X.-Y."/>
            <person name="Jiang Y.-T."/>
            <person name="Yu X."/>
            <person name="Hao Y."/>
            <person name="Huang J."/>
            <person name="Zhao X.-W."/>
            <person name="Ke S."/>
            <person name="Chen Y.-Y."/>
            <person name="Wu W.-L."/>
            <person name="Hsu J.-L."/>
            <person name="Lin Y.-F."/>
            <person name="Huang M.-D."/>
            <person name="Li C.-Y."/>
            <person name="Huang L."/>
            <person name="Wang Z.-W."/>
            <person name="Zhao X."/>
            <person name="Zhong W.-Y."/>
            <person name="Peng D.-H."/>
            <person name="Ahmad S."/>
            <person name="Lan S."/>
            <person name="Zhang J.-S."/>
            <person name="Tsai W.-C."/>
            <person name="Van De Peer Y."/>
            <person name="Liu Z.-J."/>
        </authorList>
    </citation>
    <scope>NUCLEOTIDE SEQUENCE</scope>
    <source>
        <strain evidence="9">CP</strain>
        <tissue evidence="9">Leaves</tissue>
    </source>
</reference>
<feature type="region of interest" description="Disordered" evidence="7">
    <location>
        <begin position="104"/>
        <end position="295"/>
    </location>
</feature>
<dbReference type="InterPro" id="IPR012900">
    <property type="entry name" value="MFMR"/>
</dbReference>
<dbReference type="InterPro" id="IPR045314">
    <property type="entry name" value="bZIP_plant_GBF1"/>
</dbReference>
<evidence type="ECO:0000256" key="1">
    <source>
        <dbReference type="ARBA" id="ARBA00004123"/>
    </source>
</evidence>
<accession>A0AAV9F8G5</accession>
<keyword evidence="6" id="KW-0539">Nucleus</keyword>
<evidence type="ECO:0000259" key="8">
    <source>
        <dbReference type="PROSITE" id="PS50217"/>
    </source>
</evidence>
<comment type="caution">
    <text evidence="9">The sequence shown here is derived from an EMBL/GenBank/DDBJ whole genome shotgun (WGS) entry which is preliminary data.</text>
</comment>
<feature type="compositionally biased region" description="Polar residues" evidence="7">
    <location>
        <begin position="364"/>
        <end position="385"/>
    </location>
</feature>
<evidence type="ECO:0000256" key="4">
    <source>
        <dbReference type="ARBA" id="ARBA00023125"/>
    </source>
</evidence>
<feature type="compositionally biased region" description="Polar residues" evidence="7">
    <location>
        <begin position="193"/>
        <end position="220"/>
    </location>
</feature>
<dbReference type="PANTHER" id="PTHR45967:SF1">
    <property type="entry name" value="G-BOX-BINDING FACTOR 3"/>
    <property type="match status" value="1"/>
</dbReference>
<comment type="similarity">
    <text evidence="2">Belongs to the bZIP family.</text>
</comment>
<dbReference type="Gene3D" id="1.20.5.170">
    <property type="match status" value="1"/>
</dbReference>
<keyword evidence="10" id="KW-1185">Reference proteome</keyword>
<feature type="compositionally biased region" description="Basic and acidic residues" evidence="7">
    <location>
        <begin position="250"/>
        <end position="282"/>
    </location>
</feature>
<name>A0AAV9F8G5_ACOCL</name>
<dbReference type="EMBL" id="JAUJYO010000003">
    <property type="protein sequence ID" value="KAK1320902.1"/>
    <property type="molecule type" value="Genomic_DNA"/>
</dbReference>
<feature type="domain" description="BZIP" evidence="8">
    <location>
        <begin position="267"/>
        <end position="330"/>
    </location>
</feature>
<feature type="compositionally biased region" description="Polar residues" evidence="7">
    <location>
        <begin position="124"/>
        <end position="134"/>
    </location>
</feature>
<keyword evidence="4" id="KW-0238">DNA-binding</keyword>
<gene>
    <name evidence="9" type="primary">CPRF1</name>
    <name evidence="9" type="ORF">QJS10_CPA03g00236</name>
</gene>
<organism evidence="9 10">
    <name type="scientific">Acorus calamus</name>
    <name type="common">Sweet flag</name>
    <dbReference type="NCBI Taxonomy" id="4465"/>
    <lineage>
        <taxon>Eukaryota</taxon>
        <taxon>Viridiplantae</taxon>
        <taxon>Streptophyta</taxon>
        <taxon>Embryophyta</taxon>
        <taxon>Tracheophyta</taxon>
        <taxon>Spermatophyta</taxon>
        <taxon>Magnoliopsida</taxon>
        <taxon>Liliopsida</taxon>
        <taxon>Acoraceae</taxon>
        <taxon>Acorus</taxon>
    </lineage>
</organism>
<dbReference type="SMART" id="SM00338">
    <property type="entry name" value="BRLZ"/>
    <property type="match status" value="1"/>
</dbReference>
<dbReference type="CDD" id="cd14702">
    <property type="entry name" value="bZIP_plant_GBF1"/>
    <property type="match status" value="1"/>
</dbReference>
<dbReference type="GO" id="GO:0005634">
    <property type="term" value="C:nucleus"/>
    <property type="evidence" value="ECO:0007669"/>
    <property type="project" value="UniProtKB-SubCell"/>
</dbReference>
<evidence type="ECO:0000313" key="10">
    <source>
        <dbReference type="Proteomes" id="UP001180020"/>
    </source>
</evidence>
<sequence>MGNTEAETQLKPEKASSPVQEQTSVHAYPDWAAMQAYYSSGVNMPPPYYNSAVAPGHAPHGFMWPQPMMPPFGPPFAALYPHGGVYAHPSMALMATPVTVEMPSKSKDQSLAKKLKGSHGLAPSVNNGNAGNNKTGDKGHGLSRSAECATDGSSEKSDGNNGNKNQKKRSFESMSATGKDVKVSAQAKGGDANASTGPSGVSGASSDLSGQPLGTTSSADTMPRADLNGCDDMKVKKTAGSLSPGPDAALSRRDGLPPELWIHDERELKRERRKQSNRESARRSRLRKQAESEELAVKVTALIAENAALRAEVNKITELSKKLRAENSALLEKLENVQPGQAGETENAPDVVKSVDLLSKIDDSNPSSRSGQRVSESQETNTGSKLHQLLDPSPRADAVAAG</sequence>
<dbReference type="InterPro" id="IPR044827">
    <property type="entry name" value="GBF-like"/>
</dbReference>
<dbReference type="SUPFAM" id="SSF57959">
    <property type="entry name" value="Leucine zipper domain"/>
    <property type="match status" value="1"/>
</dbReference>
<dbReference type="Pfam" id="PF00170">
    <property type="entry name" value="bZIP_1"/>
    <property type="match status" value="1"/>
</dbReference>
<evidence type="ECO:0000256" key="3">
    <source>
        <dbReference type="ARBA" id="ARBA00023015"/>
    </source>
</evidence>
<comment type="subcellular location">
    <subcellularLocation>
        <location evidence="1">Nucleus</location>
    </subcellularLocation>
</comment>
<evidence type="ECO:0000313" key="9">
    <source>
        <dbReference type="EMBL" id="KAK1320902.1"/>
    </source>
</evidence>
<dbReference type="PROSITE" id="PS50217">
    <property type="entry name" value="BZIP"/>
    <property type="match status" value="1"/>
</dbReference>
<evidence type="ECO:0000256" key="5">
    <source>
        <dbReference type="ARBA" id="ARBA00023163"/>
    </source>
</evidence>
<dbReference type="InterPro" id="IPR046347">
    <property type="entry name" value="bZIP_sf"/>
</dbReference>
<feature type="region of interest" description="Disordered" evidence="7">
    <location>
        <begin position="335"/>
        <end position="402"/>
    </location>
</feature>
<dbReference type="GO" id="GO:0000976">
    <property type="term" value="F:transcription cis-regulatory region binding"/>
    <property type="evidence" value="ECO:0007669"/>
    <property type="project" value="UniProtKB-ARBA"/>
</dbReference>
<evidence type="ECO:0000256" key="6">
    <source>
        <dbReference type="ARBA" id="ARBA00023242"/>
    </source>
</evidence>
<dbReference type="Proteomes" id="UP001180020">
    <property type="component" value="Unassembled WGS sequence"/>
</dbReference>
<dbReference type="PROSITE" id="PS00036">
    <property type="entry name" value="BZIP_BASIC"/>
    <property type="match status" value="1"/>
</dbReference>
<dbReference type="Pfam" id="PF07777">
    <property type="entry name" value="MFMR"/>
    <property type="match status" value="1"/>
</dbReference>
<dbReference type="GO" id="GO:0003700">
    <property type="term" value="F:DNA-binding transcription factor activity"/>
    <property type="evidence" value="ECO:0007669"/>
    <property type="project" value="InterPro"/>
</dbReference>
<evidence type="ECO:0000256" key="7">
    <source>
        <dbReference type="SAM" id="MobiDB-lite"/>
    </source>
</evidence>
<keyword evidence="3" id="KW-0805">Transcription regulation</keyword>
<dbReference type="FunFam" id="1.20.5.170:FF:000020">
    <property type="entry name" value="BZIP transcription factor"/>
    <property type="match status" value="1"/>
</dbReference>
<reference evidence="9" key="1">
    <citation type="journal article" date="2023" name="Nat. Commun.">
        <title>Diploid and tetraploid genomes of Acorus and the evolution of monocots.</title>
        <authorList>
            <person name="Ma L."/>
            <person name="Liu K.W."/>
            <person name="Li Z."/>
            <person name="Hsiao Y.Y."/>
            <person name="Qi Y."/>
            <person name="Fu T."/>
            <person name="Tang G.D."/>
            <person name="Zhang D."/>
            <person name="Sun W.H."/>
            <person name="Liu D.K."/>
            <person name="Li Y."/>
            <person name="Chen G.Z."/>
            <person name="Liu X.D."/>
            <person name="Liao X.Y."/>
            <person name="Jiang Y.T."/>
            <person name="Yu X."/>
            <person name="Hao Y."/>
            <person name="Huang J."/>
            <person name="Zhao X.W."/>
            <person name="Ke S."/>
            <person name="Chen Y.Y."/>
            <person name="Wu W.L."/>
            <person name="Hsu J.L."/>
            <person name="Lin Y.F."/>
            <person name="Huang M.D."/>
            <person name="Li C.Y."/>
            <person name="Huang L."/>
            <person name="Wang Z.W."/>
            <person name="Zhao X."/>
            <person name="Zhong W.Y."/>
            <person name="Peng D.H."/>
            <person name="Ahmad S."/>
            <person name="Lan S."/>
            <person name="Zhang J.S."/>
            <person name="Tsai W.C."/>
            <person name="Van de Peer Y."/>
            <person name="Liu Z.J."/>
        </authorList>
    </citation>
    <scope>NUCLEOTIDE SEQUENCE</scope>
    <source>
        <strain evidence="9">CP</strain>
    </source>
</reference>
<protein>
    <submittedName>
        <fullName evidence="9">Common plant regulatory factor 1</fullName>
    </submittedName>
</protein>
<keyword evidence="5" id="KW-0804">Transcription</keyword>
<dbReference type="PANTHER" id="PTHR45967">
    <property type="entry name" value="G-BOX-BINDING FACTOR 3-RELATED"/>
    <property type="match status" value="1"/>
</dbReference>
<feature type="region of interest" description="Disordered" evidence="7">
    <location>
        <begin position="1"/>
        <end position="23"/>
    </location>
</feature>
<proteinExistence type="inferred from homology"/>
<dbReference type="AlphaFoldDB" id="A0AAV9F8G5"/>
<evidence type="ECO:0000256" key="2">
    <source>
        <dbReference type="ARBA" id="ARBA00007163"/>
    </source>
</evidence>
<dbReference type="InterPro" id="IPR004827">
    <property type="entry name" value="bZIP"/>
</dbReference>